<keyword evidence="1" id="KW-0067">ATP-binding</keyword>
<dbReference type="InterPro" id="IPR017441">
    <property type="entry name" value="Protein_kinase_ATP_BS"/>
</dbReference>
<organism evidence="4 5">
    <name type="scientific">Chaetomium strumarium</name>
    <dbReference type="NCBI Taxonomy" id="1170767"/>
    <lineage>
        <taxon>Eukaryota</taxon>
        <taxon>Fungi</taxon>
        <taxon>Dikarya</taxon>
        <taxon>Ascomycota</taxon>
        <taxon>Pezizomycotina</taxon>
        <taxon>Sordariomycetes</taxon>
        <taxon>Sordariomycetidae</taxon>
        <taxon>Sordariales</taxon>
        <taxon>Chaetomiaceae</taxon>
        <taxon>Chaetomium</taxon>
    </lineage>
</organism>
<dbReference type="EMBL" id="JAUDZG010000004">
    <property type="protein sequence ID" value="KAK3305276.1"/>
    <property type="molecule type" value="Genomic_DNA"/>
</dbReference>
<protein>
    <recommendedName>
        <fullName evidence="3">Protein kinase domain-containing protein</fullName>
    </recommendedName>
</protein>
<dbReference type="Gene3D" id="1.10.510.10">
    <property type="entry name" value="Transferase(Phosphotransferase) domain 1"/>
    <property type="match status" value="1"/>
</dbReference>
<reference evidence="4" key="2">
    <citation type="submission" date="2023-06" db="EMBL/GenBank/DDBJ databases">
        <authorList>
            <consortium name="Lawrence Berkeley National Laboratory"/>
            <person name="Mondo S.J."/>
            <person name="Hensen N."/>
            <person name="Bonometti L."/>
            <person name="Westerberg I."/>
            <person name="Brannstrom I.O."/>
            <person name="Guillou S."/>
            <person name="Cros-Aarteil S."/>
            <person name="Calhoun S."/>
            <person name="Haridas S."/>
            <person name="Kuo A."/>
            <person name="Pangilinan J."/>
            <person name="Riley R."/>
            <person name="Labutti K."/>
            <person name="Andreopoulos B."/>
            <person name="Lipzen A."/>
            <person name="Chen C."/>
            <person name="Yanf M."/>
            <person name="Daum C."/>
            <person name="Ng V."/>
            <person name="Clum A."/>
            <person name="Steindorff A."/>
            <person name="Ohm R."/>
            <person name="Martin F."/>
            <person name="Silar P."/>
            <person name="Natvig D."/>
            <person name="Lalanne C."/>
            <person name="Gautier V."/>
            <person name="Ament-Velasquez S.L."/>
            <person name="Kruys A."/>
            <person name="Hutchinson M.I."/>
            <person name="Powell A.J."/>
            <person name="Barry K."/>
            <person name="Miller A.N."/>
            <person name="Grigoriev I.V."/>
            <person name="Debuchy R."/>
            <person name="Gladieux P."/>
            <person name="Thoren M.H."/>
            <person name="Johannesson H."/>
        </authorList>
    </citation>
    <scope>NUCLEOTIDE SEQUENCE</scope>
    <source>
        <strain evidence="4">CBS 333.67</strain>
    </source>
</reference>
<dbReference type="GeneID" id="87889216"/>
<dbReference type="GO" id="GO:0005524">
    <property type="term" value="F:ATP binding"/>
    <property type="evidence" value="ECO:0007669"/>
    <property type="project" value="UniProtKB-UniRule"/>
</dbReference>
<dbReference type="InterPro" id="IPR011009">
    <property type="entry name" value="Kinase-like_dom_sf"/>
</dbReference>
<evidence type="ECO:0000313" key="5">
    <source>
        <dbReference type="Proteomes" id="UP001273166"/>
    </source>
</evidence>
<dbReference type="InterPro" id="IPR053083">
    <property type="entry name" value="TF_kinase-domain_protein"/>
</dbReference>
<feature type="compositionally biased region" description="Acidic residues" evidence="2">
    <location>
        <begin position="431"/>
        <end position="440"/>
    </location>
</feature>
<feature type="region of interest" description="Disordered" evidence="2">
    <location>
        <begin position="428"/>
        <end position="496"/>
    </location>
</feature>
<evidence type="ECO:0000256" key="1">
    <source>
        <dbReference type="PROSITE-ProRule" id="PRU10141"/>
    </source>
</evidence>
<sequence>MAQEGDSWTYRREQRWLCYRYHVYHTFGTHLEERDRNLDQFRRFCVPRPGQYPGVEKSFRVAPTPAFTYGPHRSQRRKTARVSTALRKLKQDLKPLTGVRFAKVLGWGGNGLAALFFSEDRRTSYRRQYFVVKVDIAGGGGDSSGSSGSSSSEWIQRELRIQSASLCPSIVFNNGVLTTNKTNRFQDAMHIVQLAGLPRPMPPLRSRRIRAQQGGQGSQAPAQPPVHVDTEGLIILEYLMCGSLHKALSKATEAKQHFPNRVLWHMFHCLVQSCVAMAYAPTENGHLYNGMQPPFMERINPQERKRDFVHFDIVPNNILVGDPGRDPDHPLLPVLKMGDFGLGRTVTRRHYVQDDLPWYYRTLGKFGYFTPEQFSAEWDYIPLGRGPLSLAEPWSVAGKYFWTHNLFQIGLVMTRTYPLVPPHPQRMWVMPEDDDRDGGDEDRQRRVKRMQTKEPFHHQRRADSAEETYAARAQDDAEPQRREDNAPIVNDSEYDSHDDRKCVWSYGAYLLKDQKLRERGVDPYMRTLVARCLCDQPQDRPRLAWLKMVIGNRIRDGRWPAAEDDHRIREWMEKIKW</sequence>
<feature type="binding site" evidence="1">
    <location>
        <position position="133"/>
    </location>
    <ligand>
        <name>ATP</name>
        <dbReference type="ChEBI" id="CHEBI:30616"/>
    </ligand>
</feature>
<keyword evidence="1" id="KW-0547">Nucleotide-binding</keyword>
<comment type="caution">
    <text evidence="4">The sequence shown here is derived from an EMBL/GenBank/DDBJ whole genome shotgun (WGS) entry which is preliminary data.</text>
</comment>
<evidence type="ECO:0000256" key="2">
    <source>
        <dbReference type="SAM" id="MobiDB-lite"/>
    </source>
</evidence>
<dbReference type="Proteomes" id="UP001273166">
    <property type="component" value="Unassembled WGS sequence"/>
</dbReference>
<proteinExistence type="predicted"/>
<feature type="compositionally biased region" description="Basic and acidic residues" evidence="2">
    <location>
        <begin position="451"/>
        <end position="464"/>
    </location>
</feature>
<dbReference type="PROSITE" id="PS50011">
    <property type="entry name" value="PROTEIN_KINASE_DOM"/>
    <property type="match status" value="1"/>
</dbReference>
<gene>
    <name evidence="4" type="ORF">B0T15DRAFT_555276</name>
</gene>
<dbReference type="PROSITE" id="PS00107">
    <property type="entry name" value="PROTEIN_KINASE_ATP"/>
    <property type="match status" value="1"/>
</dbReference>
<feature type="domain" description="Protein kinase" evidence="3">
    <location>
        <begin position="99"/>
        <end position="550"/>
    </location>
</feature>
<accession>A0AAJ0GSF8</accession>
<name>A0AAJ0GSF8_9PEZI</name>
<dbReference type="GO" id="GO:0004672">
    <property type="term" value="F:protein kinase activity"/>
    <property type="evidence" value="ECO:0007669"/>
    <property type="project" value="InterPro"/>
</dbReference>
<reference evidence="4" key="1">
    <citation type="journal article" date="2023" name="Mol. Phylogenet. Evol.">
        <title>Genome-scale phylogeny and comparative genomics of the fungal order Sordariales.</title>
        <authorList>
            <person name="Hensen N."/>
            <person name="Bonometti L."/>
            <person name="Westerberg I."/>
            <person name="Brannstrom I.O."/>
            <person name="Guillou S."/>
            <person name="Cros-Aarteil S."/>
            <person name="Calhoun S."/>
            <person name="Haridas S."/>
            <person name="Kuo A."/>
            <person name="Mondo S."/>
            <person name="Pangilinan J."/>
            <person name="Riley R."/>
            <person name="LaButti K."/>
            <person name="Andreopoulos B."/>
            <person name="Lipzen A."/>
            <person name="Chen C."/>
            <person name="Yan M."/>
            <person name="Daum C."/>
            <person name="Ng V."/>
            <person name="Clum A."/>
            <person name="Steindorff A."/>
            <person name="Ohm R.A."/>
            <person name="Martin F."/>
            <person name="Silar P."/>
            <person name="Natvig D.O."/>
            <person name="Lalanne C."/>
            <person name="Gautier V."/>
            <person name="Ament-Velasquez S.L."/>
            <person name="Kruys A."/>
            <person name="Hutchinson M.I."/>
            <person name="Powell A.J."/>
            <person name="Barry K."/>
            <person name="Miller A.N."/>
            <person name="Grigoriev I.V."/>
            <person name="Debuchy R."/>
            <person name="Gladieux P."/>
            <person name="Hiltunen Thoren M."/>
            <person name="Johannesson H."/>
        </authorList>
    </citation>
    <scope>NUCLEOTIDE SEQUENCE</scope>
    <source>
        <strain evidence="4">CBS 333.67</strain>
    </source>
</reference>
<dbReference type="SUPFAM" id="SSF56112">
    <property type="entry name" value="Protein kinase-like (PK-like)"/>
    <property type="match status" value="1"/>
</dbReference>
<dbReference type="PANTHER" id="PTHR44305">
    <property type="entry name" value="SI:DKEY-192D15.2-RELATED"/>
    <property type="match status" value="1"/>
</dbReference>
<dbReference type="InterPro" id="IPR000719">
    <property type="entry name" value="Prot_kinase_dom"/>
</dbReference>
<evidence type="ECO:0000313" key="4">
    <source>
        <dbReference type="EMBL" id="KAK3305276.1"/>
    </source>
</evidence>
<feature type="compositionally biased region" description="Basic and acidic residues" evidence="2">
    <location>
        <begin position="473"/>
        <end position="485"/>
    </location>
</feature>
<evidence type="ECO:0000259" key="3">
    <source>
        <dbReference type="PROSITE" id="PS50011"/>
    </source>
</evidence>
<dbReference type="AlphaFoldDB" id="A0AAJ0GSF8"/>
<dbReference type="RefSeq" id="XP_062721056.1">
    <property type="nucleotide sequence ID" value="XM_062870387.1"/>
</dbReference>
<dbReference type="PANTHER" id="PTHR44305:SF2">
    <property type="entry name" value="SI:DKEY-192D15.2"/>
    <property type="match status" value="1"/>
</dbReference>
<keyword evidence="5" id="KW-1185">Reference proteome</keyword>